<protein>
    <recommendedName>
        <fullName evidence="3">HTH tetR-type domain-containing protein</fullName>
    </recommendedName>
</protein>
<keyword evidence="1 2" id="KW-0238">DNA-binding</keyword>
<dbReference type="OrthoDB" id="9810250at2"/>
<sequence>MDNKTNDDLRVRRTHKLLYSALLDLMEKQPFENITVKQICDLAMVHRTTFYTHFNDKFDLLSRALRQIADDELNFVDTFISPSEAIKEVFSVATKHKKLFSQLLSEERDSLRNLLRREMGVGIHKHLVKNTSLEENSIDIQIAIEAHIGAVLGVLNWWIENNMPIDKEDIYRKLDILTKLNSRDH</sequence>
<organism evidence="4 5">
    <name type="scientific">Paenibacillus kribbensis</name>
    <dbReference type="NCBI Taxonomy" id="172713"/>
    <lineage>
        <taxon>Bacteria</taxon>
        <taxon>Bacillati</taxon>
        <taxon>Bacillota</taxon>
        <taxon>Bacilli</taxon>
        <taxon>Bacillales</taxon>
        <taxon>Paenibacillaceae</taxon>
        <taxon>Paenibacillus</taxon>
    </lineage>
</organism>
<dbReference type="InterPro" id="IPR009057">
    <property type="entry name" value="Homeodomain-like_sf"/>
</dbReference>
<dbReference type="PANTHER" id="PTHR43479:SF16">
    <property type="entry name" value="HTH TETR-TYPE DOMAIN-CONTAINING PROTEIN"/>
    <property type="match status" value="1"/>
</dbReference>
<feature type="DNA-binding region" description="H-T-H motif" evidence="2">
    <location>
        <begin position="35"/>
        <end position="54"/>
    </location>
</feature>
<dbReference type="RefSeq" id="WP_094154403.1">
    <property type="nucleotide sequence ID" value="NZ_CP020028.1"/>
</dbReference>
<dbReference type="Proteomes" id="UP000214666">
    <property type="component" value="Chromosome"/>
</dbReference>
<dbReference type="AlphaFoldDB" id="A0A222WJL6"/>
<dbReference type="Pfam" id="PF00440">
    <property type="entry name" value="TetR_N"/>
    <property type="match status" value="1"/>
</dbReference>
<name>A0A222WJL6_9BACL</name>
<dbReference type="KEGG" id="pkb:B4V02_08035"/>
<evidence type="ECO:0000256" key="2">
    <source>
        <dbReference type="PROSITE-ProRule" id="PRU00335"/>
    </source>
</evidence>
<accession>A0A222WJL6</accession>
<gene>
    <name evidence="4" type="ORF">B4V02_08035</name>
</gene>
<keyword evidence="5" id="KW-1185">Reference proteome</keyword>
<dbReference type="GO" id="GO:0003677">
    <property type="term" value="F:DNA binding"/>
    <property type="evidence" value="ECO:0007669"/>
    <property type="project" value="UniProtKB-UniRule"/>
</dbReference>
<dbReference type="EMBL" id="CP020028">
    <property type="protein sequence ID" value="ASR46627.1"/>
    <property type="molecule type" value="Genomic_DNA"/>
</dbReference>
<dbReference type="SUPFAM" id="SSF46689">
    <property type="entry name" value="Homeodomain-like"/>
    <property type="match status" value="1"/>
</dbReference>
<evidence type="ECO:0000259" key="3">
    <source>
        <dbReference type="PROSITE" id="PS50977"/>
    </source>
</evidence>
<dbReference type="Pfam" id="PF14278">
    <property type="entry name" value="TetR_C_8"/>
    <property type="match status" value="1"/>
</dbReference>
<evidence type="ECO:0000313" key="5">
    <source>
        <dbReference type="Proteomes" id="UP000214666"/>
    </source>
</evidence>
<proteinExistence type="predicted"/>
<dbReference type="PROSITE" id="PS50977">
    <property type="entry name" value="HTH_TETR_2"/>
    <property type="match status" value="1"/>
</dbReference>
<dbReference type="PANTHER" id="PTHR43479">
    <property type="entry name" value="ACREF/ENVCD OPERON REPRESSOR-RELATED"/>
    <property type="match status" value="1"/>
</dbReference>
<reference evidence="4 5" key="1">
    <citation type="submission" date="2017-03" db="EMBL/GenBank/DDBJ databases">
        <title>Complete genome sequence of Paenibacillus Kribbensis producing bioflocculants.</title>
        <authorList>
            <person name="Lee H.-G."/>
            <person name="Oh H.-M."/>
        </authorList>
    </citation>
    <scope>NUCLEOTIDE SEQUENCE [LARGE SCALE GENOMIC DNA]</scope>
    <source>
        <strain evidence="4 5">AM49</strain>
    </source>
</reference>
<evidence type="ECO:0000256" key="1">
    <source>
        <dbReference type="ARBA" id="ARBA00023125"/>
    </source>
</evidence>
<dbReference type="InterPro" id="IPR050624">
    <property type="entry name" value="HTH-type_Tx_Regulator"/>
</dbReference>
<dbReference type="Gene3D" id="1.10.357.10">
    <property type="entry name" value="Tetracycline Repressor, domain 2"/>
    <property type="match status" value="1"/>
</dbReference>
<feature type="domain" description="HTH tetR-type" evidence="3">
    <location>
        <begin position="12"/>
        <end position="72"/>
    </location>
</feature>
<dbReference type="InterPro" id="IPR039532">
    <property type="entry name" value="TetR_C_Firmicutes"/>
</dbReference>
<evidence type="ECO:0000313" key="4">
    <source>
        <dbReference type="EMBL" id="ASR46627.1"/>
    </source>
</evidence>
<dbReference type="InterPro" id="IPR001647">
    <property type="entry name" value="HTH_TetR"/>
</dbReference>